<name>A0A8T1WXA0_9STRA</name>
<evidence type="ECO:0000313" key="4">
    <source>
        <dbReference type="Proteomes" id="UP000693981"/>
    </source>
</evidence>
<evidence type="ECO:0000256" key="1">
    <source>
        <dbReference type="ARBA" id="ARBA00022801"/>
    </source>
</evidence>
<dbReference type="AlphaFoldDB" id="A0A8T1WXA0"/>
<dbReference type="PANTHER" id="PTHR14209:SF19">
    <property type="entry name" value="ISOAMYL ACETATE-HYDROLYZING ESTERASE 1 HOMOLOG"/>
    <property type="match status" value="1"/>
</dbReference>
<comment type="caution">
    <text evidence="3">The sequence shown here is derived from an EMBL/GenBank/DDBJ whole genome shotgun (WGS) entry which is preliminary data.</text>
</comment>
<dbReference type="Pfam" id="PF13472">
    <property type="entry name" value="Lipase_GDSL_2"/>
    <property type="match status" value="2"/>
</dbReference>
<organism evidence="3 4">
    <name type="scientific">Phytophthora boehmeriae</name>
    <dbReference type="NCBI Taxonomy" id="109152"/>
    <lineage>
        <taxon>Eukaryota</taxon>
        <taxon>Sar</taxon>
        <taxon>Stramenopiles</taxon>
        <taxon>Oomycota</taxon>
        <taxon>Peronosporomycetes</taxon>
        <taxon>Peronosporales</taxon>
        <taxon>Peronosporaceae</taxon>
        <taxon>Phytophthora</taxon>
    </lineage>
</organism>
<evidence type="ECO:0000313" key="3">
    <source>
        <dbReference type="EMBL" id="KAG7396190.1"/>
    </source>
</evidence>
<proteinExistence type="predicted"/>
<dbReference type="Proteomes" id="UP000693981">
    <property type="component" value="Unassembled WGS sequence"/>
</dbReference>
<evidence type="ECO:0000259" key="2">
    <source>
        <dbReference type="Pfam" id="PF13472"/>
    </source>
</evidence>
<gene>
    <name evidence="3" type="ORF">PHYBOEH_002631</name>
</gene>
<keyword evidence="1" id="KW-0378">Hydrolase</keyword>
<sequence>MWVAGAWDAIFDGEAVTPKLRSVLLLTGDSLTEKGVEPDTKGWITRLQDEYRRAADVIPRGLGGYNTRWYLKYAIPTLEKEILSGVYTPTFVTVWFGANDAALPNGSSYEQHVPREQYKQNLVKIVNAFKAMAPKAGILLITPPHVDDAARLELSMDLKGDKHGVIDRTNAMAGKYAQACVETAETMNIPVLDLYTYFNNMSEWERDELLTDGLHLNLKGNKLMFEQLQNAMSANFSGVVDKLWSWQLPSYARWVEDDPYSPDDDDDDSSEMFVQQALPKLARDVDLWSEPPALVTLWLGGNDSALRSGFEAALHVPLAQYRANLRTIVTELQQRAPEAAFLLITPPAVNDQLRLELSGDGELDFSNAGTAAYAQACIEEARSIGVSALDLHTIMNTLNEQERQSCQNDGLHLTTKGNALVADAILETIKREFPALVTRLETWEHPDYLDLLAKVDT</sequence>
<dbReference type="OrthoDB" id="671439at2759"/>
<feature type="domain" description="SGNH hydrolase-type esterase" evidence="2">
    <location>
        <begin position="28"/>
        <end position="223"/>
    </location>
</feature>
<protein>
    <recommendedName>
        <fullName evidence="2">SGNH hydrolase-type esterase domain-containing protein</fullName>
    </recommendedName>
</protein>
<dbReference type="InterPro" id="IPR013830">
    <property type="entry name" value="SGNH_hydro"/>
</dbReference>
<feature type="domain" description="SGNH hydrolase-type esterase" evidence="2">
    <location>
        <begin position="287"/>
        <end position="420"/>
    </location>
</feature>
<keyword evidence="4" id="KW-1185">Reference proteome</keyword>
<dbReference type="EMBL" id="JAGDFL010000168">
    <property type="protein sequence ID" value="KAG7396190.1"/>
    <property type="molecule type" value="Genomic_DNA"/>
</dbReference>
<dbReference type="InterPro" id="IPR045136">
    <property type="entry name" value="Iah1-like"/>
</dbReference>
<reference evidence="3" key="1">
    <citation type="submission" date="2021-02" db="EMBL/GenBank/DDBJ databases">
        <authorList>
            <person name="Palmer J.M."/>
        </authorList>
    </citation>
    <scope>NUCLEOTIDE SEQUENCE</scope>
    <source>
        <strain evidence="3">SCRP23</strain>
    </source>
</reference>
<dbReference type="GO" id="GO:0016787">
    <property type="term" value="F:hydrolase activity"/>
    <property type="evidence" value="ECO:0007669"/>
    <property type="project" value="UniProtKB-KW"/>
</dbReference>
<dbReference type="CDD" id="cd01838">
    <property type="entry name" value="Isoamyl_acetate_hydrolase_like"/>
    <property type="match status" value="1"/>
</dbReference>
<dbReference type="FunFam" id="3.40.50.1110:FF:000002">
    <property type="entry name" value="isoamyl acetate-hydrolyzing esterase 1 homolog"/>
    <property type="match status" value="1"/>
</dbReference>
<dbReference type="PANTHER" id="PTHR14209">
    <property type="entry name" value="ISOAMYL ACETATE-HYDROLYZING ESTERASE 1"/>
    <property type="match status" value="1"/>
</dbReference>
<accession>A0A8T1WXA0</accession>